<dbReference type="InterPro" id="IPR018511">
    <property type="entry name" value="Hemolysin-typ_Ca-bd_CS"/>
</dbReference>
<accession>A0A1X6ZNH9</accession>
<keyword evidence="2" id="KW-0964">Secreted</keyword>
<dbReference type="PROSITE" id="PS00330">
    <property type="entry name" value="HEMOLYSIN_CALCIUM"/>
    <property type="match status" value="3"/>
</dbReference>
<protein>
    <submittedName>
        <fullName evidence="4">Hemolysin, plasmid</fullName>
    </submittedName>
</protein>
<dbReference type="InterPro" id="IPR001343">
    <property type="entry name" value="Hemolysn_Ca-bd"/>
</dbReference>
<dbReference type="InterPro" id="IPR050557">
    <property type="entry name" value="RTX_toxin/Mannuronan_C5-epim"/>
</dbReference>
<reference evidence="4 5" key="1">
    <citation type="submission" date="2017-03" db="EMBL/GenBank/DDBJ databases">
        <authorList>
            <person name="Afonso C.L."/>
            <person name="Miller P.J."/>
            <person name="Scott M.A."/>
            <person name="Spackman E."/>
            <person name="Goraichik I."/>
            <person name="Dimitrov K.M."/>
            <person name="Suarez D.L."/>
            <person name="Swayne D.E."/>
        </authorList>
    </citation>
    <scope>NUCLEOTIDE SEQUENCE [LARGE SCALE GENOMIC DNA]</scope>
    <source>
        <strain evidence="4 5">CECT 8625</strain>
    </source>
</reference>
<dbReference type="Pfam" id="PF00353">
    <property type="entry name" value="HemolysinCabind"/>
    <property type="match status" value="5"/>
</dbReference>
<dbReference type="PRINTS" id="PR00313">
    <property type="entry name" value="CABNDNGRPT"/>
</dbReference>
<dbReference type="InterPro" id="IPR011049">
    <property type="entry name" value="Serralysin-like_metalloprot_C"/>
</dbReference>
<evidence type="ECO:0000256" key="2">
    <source>
        <dbReference type="ARBA" id="ARBA00022525"/>
    </source>
</evidence>
<dbReference type="PANTHER" id="PTHR38340">
    <property type="entry name" value="S-LAYER PROTEIN"/>
    <property type="match status" value="1"/>
</dbReference>
<evidence type="ECO:0000313" key="5">
    <source>
        <dbReference type="Proteomes" id="UP000193570"/>
    </source>
</evidence>
<keyword evidence="5" id="KW-1185">Reference proteome</keyword>
<feature type="region of interest" description="Disordered" evidence="3">
    <location>
        <begin position="181"/>
        <end position="203"/>
    </location>
</feature>
<gene>
    <name evidence="4" type="primary">hlyA_6</name>
    <name evidence="4" type="ORF">ROJ8625_02835</name>
</gene>
<dbReference type="GO" id="GO:0005509">
    <property type="term" value="F:calcium ion binding"/>
    <property type="evidence" value="ECO:0007669"/>
    <property type="project" value="InterPro"/>
</dbReference>
<dbReference type="RefSeq" id="WP_085792529.1">
    <property type="nucleotide sequence ID" value="NZ_FWFK01000005.1"/>
</dbReference>
<dbReference type="Gene3D" id="2.150.10.10">
    <property type="entry name" value="Serralysin-like metalloprotease, C-terminal"/>
    <property type="match status" value="3"/>
</dbReference>
<dbReference type="OrthoDB" id="423072at2"/>
<sequence>MATFTISGIQFVSNVRGEVISTPRAADFVLEGSDNLAITFSPDAEDELRAFLDVGAGRLDRVSLDGAPIDLLDDRYELYLTPYVLDGVNSTLAFVIDADSANAQQLSVSGYIFTLAGEPIVTGVPSAQDLQTALFATDTIAIEDAPIAPGDTVAATDFFGVEIGESAPVDFGLPAAFEDAPEVPDTPYDTQPATETTLSGTDEAEQIIGGTASERIEAGAGDDTLGGRENDDVLLGGAGDDEIAASDGNDFVFGGDGNDSIGGGLGNDQLEGEAGNDTLGGGFGDDYAEGGLGNDVLALGAGNDTAVGGEGDDTAGGSQGTDLVFGGVGNDSLGGGFGQDTLVGGEGDDSIGGGEGNDVVFGGDGDDFLAGGGRDDAITGGAGDDTINGGVGNDTISGGEGADLFVWSDAEPGNGSVDFVTDFEDGVDQLRFDNVPFVPGSGLQGRLDSLDVRDELAGGETAAVLSYNGDTVVLLGVSAADLTIEDFVFL</sequence>
<name>A0A1X6ZNH9_9RHOB</name>
<organism evidence="4 5">
    <name type="scientific">Roseivivax jejudonensis</name>
    <dbReference type="NCBI Taxonomy" id="1529041"/>
    <lineage>
        <taxon>Bacteria</taxon>
        <taxon>Pseudomonadati</taxon>
        <taxon>Pseudomonadota</taxon>
        <taxon>Alphaproteobacteria</taxon>
        <taxon>Rhodobacterales</taxon>
        <taxon>Roseobacteraceae</taxon>
        <taxon>Roseivivax</taxon>
    </lineage>
</organism>
<dbReference type="PANTHER" id="PTHR38340:SF1">
    <property type="entry name" value="S-LAYER PROTEIN"/>
    <property type="match status" value="1"/>
</dbReference>
<dbReference type="SUPFAM" id="SSF51120">
    <property type="entry name" value="beta-Roll"/>
    <property type="match status" value="2"/>
</dbReference>
<dbReference type="GO" id="GO:0005576">
    <property type="term" value="C:extracellular region"/>
    <property type="evidence" value="ECO:0007669"/>
    <property type="project" value="UniProtKB-SubCell"/>
</dbReference>
<feature type="region of interest" description="Disordered" evidence="3">
    <location>
        <begin position="260"/>
        <end position="282"/>
    </location>
</feature>
<evidence type="ECO:0000256" key="1">
    <source>
        <dbReference type="ARBA" id="ARBA00004613"/>
    </source>
</evidence>
<proteinExistence type="predicted"/>
<dbReference type="AlphaFoldDB" id="A0A1X6ZNH9"/>
<dbReference type="EMBL" id="FWFK01000005">
    <property type="protein sequence ID" value="SLN56779.1"/>
    <property type="molecule type" value="Genomic_DNA"/>
</dbReference>
<evidence type="ECO:0000256" key="3">
    <source>
        <dbReference type="SAM" id="MobiDB-lite"/>
    </source>
</evidence>
<evidence type="ECO:0000313" key="4">
    <source>
        <dbReference type="EMBL" id="SLN56779.1"/>
    </source>
</evidence>
<feature type="compositionally biased region" description="Polar residues" evidence="3">
    <location>
        <begin position="188"/>
        <end position="200"/>
    </location>
</feature>
<comment type="subcellular location">
    <subcellularLocation>
        <location evidence="1">Secreted</location>
    </subcellularLocation>
</comment>
<dbReference type="Proteomes" id="UP000193570">
    <property type="component" value="Unassembled WGS sequence"/>
</dbReference>